<dbReference type="Proteomes" id="UP001302367">
    <property type="component" value="Chromosome 7"/>
</dbReference>
<keyword evidence="2" id="KW-1185">Reference proteome</keyword>
<organism evidence="1 2">
    <name type="scientific">Cercospora beticola</name>
    <name type="common">Sugarbeet leaf spot fungus</name>
    <dbReference type="NCBI Taxonomy" id="122368"/>
    <lineage>
        <taxon>Eukaryota</taxon>
        <taxon>Fungi</taxon>
        <taxon>Dikarya</taxon>
        <taxon>Ascomycota</taxon>
        <taxon>Pezizomycotina</taxon>
        <taxon>Dothideomycetes</taxon>
        <taxon>Dothideomycetidae</taxon>
        <taxon>Mycosphaerellales</taxon>
        <taxon>Mycosphaerellaceae</taxon>
        <taxon>Cercospora</taxon>
    </lineage>
</organism>
<sequence length="168" mass="19816">MSRRLILRWTWLARYGIQGDPDPHCERLRPGLVGQLPKPSTDAFRKSIKLFRDRYNSKIAKFRESNPATPLRDVQDEGWLYVRPFSRDKGVGSVKTLNENLHTRGAVVEDDSDDDEARYWRHARRQAYELKTSVTFQNWDAFRRVALVIYTWLQQTTCEDARSNDNDR</sequence>
<evidence type="ECO:0000313" key="1">
    <source>
        <dbReference type="EMBL" id="WPB06631.1"/>
    </source>
</evidence>
<proteinExistence type="predicted"/>
<dbReference type="GeneID" id="35432893"/>
<dbReference type="EMBL" id="CP134190">
    <property type="protein sequence ID" value="WPB06631.1"/>
    <property type="molecule type" value="Genomic_DNA"/>
</dbReference>
<name>A0ABZ0P4K1_CERBT</name>
<gene>
    <name evidence="1" type="ORF">RHO25_011288</name>
</gene>
<accession>A0ABZ0P4K1</accession>
<evidence type="ECO:0000313" key="2">
    <source>
        <dbReference type="Proteomes" id="UP001302367"/>
    </source>
</evidence>
<reference evidence="1 2" key="1">
    <citation type="submission" date="2023-09" db="EMBL/GenBank/DDBJ databases">
        <title>Complete-Gapless Cercospora beticola genome.</title>
        <authorList>
            <person name="Wyatt N.A."/>
            <person name="Spanner R.E."/>
            <person name="Bolton M.D."/>
        </authorList>
    </citation>
    <scope>NUCLEOTIDE SEQUENCE [LARGE SCALE GENOMIC DNA]</scope>
    <source>
        <strain evidence="1">Cb09-40</strain>
    </source>
</reference>
<protein>
    <submittedName>
        <fullName evidence="1">Uncharacterized protein</fullName>
    </submittedName>
</protein>
<dbReference type="RefSeq" id="XP_065459464.1">
    <property type="nucleotide sequence ID" value="XM_065603392.1"/>
</dbReference>